<dbReference type="GO" id="GO:0003676">
    <property type="term" value="F:nucleic acid binding"/>
    <property type="evidence" value="ECO:0007669"/>
    <property type="project" value="InterPro"/>
</dbReference>
<feature type="domain" description="ENPP1-3/EXOG-like endonuclease/phosphodiesterase" evidence="4">
    <location>
        <begin position="76"/>
        <end position="285"/>
    </location>
</feature>
<keyword evidence="7" id="KW-1185">Reference proteome</keyword>
<dbReference type="EMBL" id="WQKZ01000004">
    <property type="protein sequence ID" value="MVN78098.1"/>
    <property type="molecule type" value="Genomic_DNA"/>
</dbReference>
<dbReference type="InterPro" id="IPR001604">
    <property type="entry name" value="Endo_G_ENPP1-like_dom"/>
</dbReference>
<dbReference type="PANTHER" id="PTHR13966">
    <property type="entry name" value="ENDONUCLEASE RELATED"/>
    <property type="match status" value="1"/>
</dbReference>
<keyword evidence="2" id="KW-0479">Metal-binding</keyword>
<evidence type="ECO:0000259" key="4">
    <source>
        <dbReference type="SMART" id="SM00477"/>
    </source>
</evidence>
<dbReference type="Proteomes" id="UP000441336">
    <property type="component" value="Unassembled WGS sequence"/>
</dbReference>
<organism evidence="6 7">
    <name type="scientific">Hymenobacter ginkgonis</name>
    <dbReference type="NCBI Taxonomy" id="2682976"/>
    <lineage>
        <taxon>Bacteria</taxon>
        <taxon>Pseudomonadati</taxon>
        <taxon>Bacteroidota</taxon>
        <taxon>Cytophagia</taxon>
        <taxon>Cytophagales</taxon>
        <taxon>Hymenobacteraceae</taxon>
        <taxon>Hymenobacter</taxon>
    </lineage>
</organism>
<dbReference type="Pfam" id="PF01223">
    <property type="entry name" value="Endonuclease_NS"/>
    <property type="match status" value="1"/>
</dbReference>
<evidence type="ECO:0000256" key="2">
    <source>
        <dbReference type="PIRSR" id="PIRSR640255-2"/>
    </source>
</evidence>
<dbReference type="InterPro" id="IPR040255">
    <property type="entry name" value="Non-specific_endonuclease"/>
</dbReference>
<dbReference type="GO" id="GO:0046872">
    <property type="term" value="F:metal ion binding"/>
    <property type="evidence" value="ECO:0007669"/>
    <property type="project" value="UniProtKB-KW"/>
</dbReference>
<sequence length="300" mass="32056">MRLLLVALLPICPFVKYFVARCGSLALLALLAVSCAKTDPTPTAPTGPTRDDNLALGNPSGAVASTSSPTNYLLVKDQYTLSYNRDQGKPNWVSWHLSRAWEGSAARQDDFRADASLPSGWYEVKSSDYSGYGFDRGHHCPSADRNGSVADNSATFLMSNMMPQAPNNNQQTWANLEEYTRSLVDAGQEVYVICGSYGKGGTGSMGYQTTIAGGKVTVPARCWKVVVVLPTGSNDVNRITANTRVIAVNTPNDNAVSSSWGNYRTSVDAIEAASGLDLLSALPLSVQNMVEAKTDTGPTN</sequence>
<comment type="caution">
    <text evidence="6">The sequence shown here is derived from an EMBL/GenBank/DDBJ whole genome shotgun (WGS) entry which is preliminary data.</text>
</comment>
<dbReference type="SUPFAM" id="SSF54060">
    <property type="entry name" value="His-Me finger endonucleases"/>
    <property type="match status" value="1"/>
</dbReference>
<proteinExistence type="predicted"/>
<feature type="domain" description="DNA/RNA non-specific endonuclease/pyrophosphatase/phosphodiesterase" evidence="5">
    <location>
        <begin position="75"/>
        <end position="285"/>
    </location>
</feature>
<dbReference type="PROSITE" id="PS51257">
    <property type="entry name" value="PROKAR_LIPOPROTEIN"/>
    <property type="match status" value="1"/>
</dbReference>
<dbReference type="InterPro" id="IPR020821">
    <property type="entry name" value="ENPP1-3/EXOG-like_nuc-like"/>
</dbReference>
<dbReference type="Gene3D" id="3.40.570.10">
    <property type="entry name" value="Extracellular Endonuclease, subunit A"/>
    <property type="match status" value="1"/>
</dbReference>
<reference evidence="6 7" key="1">
    <citation type="submission" date="2019-12" db="EMBL/GenBank/DDBJ databases">
        <title>Hymenobacter sp. HMF4947 Genome sequencing and assembly.</title>
        <authorList>
            <person name="Kang H."/>
            <person name="Cha I."/>
            <person name="Kim H."/>
            <person name="Joh K."/>
        </authorList>
    </citation>
    <scope>NUCLEOTIDE SEQUENCE [LARGE SCALE GENOMIC DNA]</scope>
    <source>
        <strain evidence="6 7">HMF4947</strain>
    </source>
</reference>
<evidence type="ECO:0000256" key="1">
    <source>
        <dbReference type="PIRSR" id="PIRSR640255-1"/>
    </source>
</evidence>
<dbReference type="GO" id="GO:0016787">
    <property type="term" value="F:hydrolase activity"/>
    <property type="evidence" value="ECO:0007669"/>
    <property type="project" value="InterPro"/>
</dbReference>
<evidence type="ECO:0000313" key="7">
    <source>
        <dbReference type="Proteomes" id="UP000441336"/>
    </source>
</evidence>
<name>A0A7K1TI56_9BACT</name>
<evidence type="ECO:0000313" key="6">
    <source>
        <dbReference type="EMBL" id="MVN78098.1"/>
    </source>
</evidence>
<dbReference type="SMART" id="SM00892">
    <property type="entry name" value="Endonuclease_NS"/>
    <property type="match status" value="1"/>
</dbReference>
<dbReference type="SMART" id="SM00477">
    <property type="entry name" value="NUC"/>
    <property type="match status" value="1"/>
</dbReference>
<evidence type="ECO:0000259" key="5">
    <source>
        <dbReference type="SMART" id="SM00892"/>
    </source>
</evidence>
<dbReference type="CDD" id="cd00091">
    <property type="entry name" value="NUC"/>
    <property type="match status" value="1"/>
</dbReference>
<dbReference type="AlphaFoldDB" id="A0A7K1TI56"/>
<feature type="binding site" evidence="2">
    <location>
        <position position="169"/>
    </location>
    <ligand>
        <name>Mg(2+)</name>
        <dbReference type="ChEBI" id="CHEBI:18420"/>
        <note>catalytic</note>
    </ligand>
</feature>
<evidence type="ECO:0000256" key="3">
    <source>
        <dbReference type="SAM" id="MobiDB-lite"/>
    </source>
</evidence>
<dbReference type="PANTHER" id="PTHR13966:SF5">
    <property type="entry name" value="ENDONUCLEASE G, MITOCHONDRIAL"/>
    <property type="match status" value="1"/>
</dbReference>
<protein>
    <submittedName>
        <fullName evidence="6">DNA/RNA non-specific endonuclease</fullName>
    </submittedName>
</protein>
<feature type="active site" description="Proton acceptor" evidence="1">
    <location>
        <position position="138"/>
    </location>
</feature>
<keyword evidence="6" id="KW-0378">Hydrolase</keyword>
<dbReference type="InterPro" id="IPR044925">
    <property type="entry name" value="His-Me_finger_sf"/>
</dbReference>
<keyword evidence="6" id="KW-0540">Nuclease</keyword>
<accession>A0A7K1TI56</accession>
<dbReference type="InterPro" id="IPR044929">
    <property type="entry name" value="DNA/RNA_non-sp_Endonuclease_sf"/>
</dbReference>
<feature type="region of interest" description="Disordered" evidence="3">
    <location>
        <begin position="40"/>
        <end position="67"/>
    </location>
</feature>
<keyword evidence="6" id="KW-0255">Endonuclease</keyword>
<dbReference type="GO" id="GO:0004519">
    <property type="term" value="F:endonuclease activity"/>
    <property type="evidence" value="ECO:0007669"/>
    <property type="project" value="UniProtKB-KW"/>
</dbReference>
<gene>
    <name evidence="6" type="ORF">GO988_17345</name>
</gene>